<accession>A0A9W4E8X8</accession>
<dbReference type="Pfam" id="PF00126">
    <property type="entry name" value="HTH_1"/>
    <property type="match status" value="1"/>
</dbReference>
<keyword evidence="2" id="KW-0805">Transcription regulation</keyword>
<dbReference type="GO" id="GO:0003700">
    <property type="term" value="F:DNA-binding transcription factor activity"/>
    <property type="evidence" value="ECO:0007669"/>
    <property type="project" value="InterPro"/>
</dbReference>
<proteinExistence type="inferred from homology"/>
<protein>
    <submittedName>
        <fullName evidence="5">LysR family transcriptional regulator</fullName>
    </submittedName>
</protein>
<keyword evidence="4" id="KW-0804">Transcription</keyword>
<dbReference type="AlphaFoldDB" id="A0A9W4E8X8"/>
<dbReference type="PANTHER" id="PTHR30346:SF28">
    <property type="entry name" value="HTH-TYPE TRANSCRIPTIONAL REGULATOR CYNR"/>
    <property type="match status" value="1"/>
</dbReference>
<dbReference type="GO" id="GO:0032993">
    <property type="term" value="C:protein-DNA complex"/>
    <property type="evidence" value="ECO:0007669"/>
    <property type="project" value="TreeGrafter"/>
</dbReference>
<dbReference type="Gene3D" id="1.10.10.10">
    <property type="entry name" value="Winged helix-like DNA-binding domain superfamily/Winged helix DNA-binding domain"/>
    <property type="match status" value="1"/>
</dbReference>
<sequence>MNDKDLLYFCKLVETQNYTLTANTFNVTQPTISMAIKRLQRRFGDPLISQKNRKSKIILSPAGELLYQKAKYLLKEMASIDYDVKHANIKKIRVAFSGIAGSIYIPEIIEKFYKEDIVNLLDARLERSATAFKDLNNGDVDVAIYSWMVPINDPAYFIRNLDRTELVIITGKDDPWKNKKVVDAQELRKRKFIARQKGYLTRECLDEEAKLGDFTPDILYTARTMKLMIDLVKRNVGIALAMENSIKDEKDLHIIRLRPGQKLWAYMQIAMRKSFIPNKYQRQGIDILRRFHLHSDTQKS</sequence>
<keyword evidence="3" id="KW-0238">DNA-binding</keyword>
<dbReference type="Gene3D" id="3.40.190.290">
    <property type="match status" value="1"/>
</dbReference>
<dbReference type="InterPro" id="IPR036390">
    <property type="entry name" value="WH_DNA-bd_sf"/>
</dbReference>
<dbReference type="PANTHER" id="PTHR30346">
    <property type="entry name" value="TRANSCRIPTIONAL DUAL REGULATOR HCAR-RELATED"/>
    <property type="match status" value="1"/>
</dbReference>
<evidence type="ECO:0000256" key="2">
    <source>
        <dbReference type="ARBA" id="ARBA00023015"/>
    </source>
</evidence>
<dbReference type="InterPro" id="IPR005119">
    <property type="entry name" value="LysR_subst-bd"/>
</dbReference>
<dbReference type="Proteomes" id="UP000283758">
    <property type="component" value="Chromosome"/>
</dbReference>
<evidence type="ECO:0000313" key="6">
    <source>
        <dbReference type="Proteomes" id="UP000283758"/>
    </source>
</evidence>
<evidence type="ECO:0000313" key="5">
    <source>
        <dbReference type="EMBL" id="AZZ67066.1"/>
    </source>
</evidence>
<dbReference type="RefSeq" id="WP_127835535.1">
    <property type="nucleotide sequence ID" value="NZ_CP032680.1"/>
</dbReference>
<organism evidence="5 6">
    <name type="scientific">Lactobacillus johnsonii</name>
    <dbReference type="NCBI Taxonomy" id="33959"/>
    <lineage>
        <taxon>Bacteria</taxon>
        <taxon>Bacillati</taxon>
        <taxon>Bacillota</taxon>
        <taxon>Bacilli</taxon>
        <taxon>Lactobacillales</taxon>
        <taxon>Lactobacillaceae</taxon>
        <taxon>Lactobacillus</taxon>
    </lineage>
</organism>
<dbReference type="SUPFAM" id="SSF53850">
    <property type="entry name" value="Periplasmic binding protein-like II"/>
    <property type="match status" value="1"/>
</dbReference>
<dbReference type="GO" id="GO:0003677">
    <property type="term" value="F:DNA binding"/>
    <property type="evidence" value="ECO:0007669"/>
    <property type="project" value="UniProtKB-KW"/>
</dbReference>
<dbReference type="Pfam" id="PF03466">
    <property type="entry name" value="LysR_substrate"/>
    <property type="match status" value="1"/>
</dbReference>
<dbReference type="EMBL" id="CP032680">
    <property type="protein sequence ID" value="AZZ67066.1"/>
    <property type="molecule type" value="Genomic_DNA"/>
</dbReference>
<dbReference type="PROSITE" id="PS50931">
    <property type="entry name" value="HTH_LYSR"/>
    <property type="match status" value="1"/>
</dbReference>
<evidence type="ECO:0000256" key="3">
    <source>
        <dbReference type="ARBA" id="ARBA00023125"/>
    </source>
</evidence>
<evidence type="ECO:0000256" key="4">
    <source>
        <dbReference type="ARBA" id="ARBA00023163"/>
    </source>
</evidence>
<dbReference type="SUPFAM" id="SSF46785">
    <property type="entry name" value="Winged helix' DNA-binding domain"/>
    <property type="match status" value="1"/>
</dbReference>
<reference evidence="5 6" key="1">
    <citation type="submission" date="2018-10" db="EMBL/GenBank/DDBJ databases">
        <title>Complete genome sequencing of Lactobacillus johnsonii ZLJ010.</title>
        <authorList>
            <person name="Zhang W."/>
            <person name="Ji H."/>
            <person name="Wang J."/>
            <person name="Zhang D."/>
            <person name="Liu H."/>
            <person name="Wang S."/>
            <person name="Wang Y."/>
        </authorList>
    </citation>
    <scope>NUCLEOTIDE SEQUENCE [LARGE SCALE GENOMIC DNA]</scope>
    <source>
        <strain evidence="5 6">ZLJ010</strain>
    </source>
</reference>
<evidence type="ECO:0000256" key="1">
    <source>
        <dbReference type="ARBA" id="ARBA00009437"/>
    </source>
</evidence>
<comment type="similarity">
    <text evidence="1">Belongs to the LysR transcriptional regulatory family.</text>
</comment>
<gene>
    <name evidence="5" type="ORF">D7321_02660</name>
</gene>
<dbReference type="CDD" id="cd05466">
    <property type="entry name" value="PBP2_LTTR_substrate"/>
    <property type="match status" value="1"/>
</dbReference>
<dbReference type="InterPro" id="IPR000847">
    <property type="entry name" value="LysR_HTH_N"/>
</dbReference>
<name>A0A9W4E8X8_LACJH</name>
<dbReference type="InterPro" id="IPR036388">
    <property type="entry name" value="WH-like_DNA-bd_sf"/>
</dbReference>